<evidence type="ECO:0000313" key="2">
    <source>
        <dbReference type="EMBL" id="GAA4415444.1"/>
    </source>
</evidence>
<accession>A0ABP8KUJ2</accession>
<keyword evidence="3" id="KW-1185">Reference proteome</keyword>
<feature type="domain" description="Resolvase/invertase-type recombinase catalytic" evidence="1">
    <location>
        <begin position="1"/>
        <end position="24"/>
    </location>
</feature>
<evidence type="ECO:0000259" key="1">
    <source>
        <dbReference type="PROSITE" id="PS51736"/>
    </source>
</evidence>
<dbReference type="EMBL" id="BAABHB010000013">
    <property type="protein sequence ID" value="GAA4415444.1"/>
    <property type="molecule type" value="Genomic_DNA"/>
</dbReference>
<evidence type="ECO:0000313" key="3">
    <source>
        <dbReference type="Proteomes" id="UP001500936"/>
    </source>
</evidence>
<organism evidence="2 3">
    <name type="scientific">Nibrella viscosa</name>
    <dbReference type="NCBI Taxonomy" id="1084524"/>
    <lineage>
        <taxon>Bacteria</taxon>
        <taxon>Pseudomonadati</taxon>
        <taxon>Bacteroidota</taxon>
        <taxon>Cytophagia</taxon>
        <taxon>Cytophagales</taxon>
        <taxon>Spirosomataceae</taxon>
        <taxon>Nibrella</taxon>
    </lineage>
</organism>
<name>A0ABP8KUJ2_9BACT</name>
<proteinExistence type="predicted"/>
<dbReference type="Proteomes" id="UP001500936">
    <property type="component" value="Unassembled WGS sequence"/>
</dbReference>
<sequence length="57" mass="6480">MAEFERDLIRERTMTGLVAAKLKGRTGGKPKDLNEDARKQARFSINITYSFHEPTSP</sequence>
<reference evidence="3" key="1">
    <citation type="journal article" date="2019" name="Int. J. Syst. Evol. Microbiol.">
        <title>The Global Catalogue of Microorganisms (GCM) 10K type strain sequencing project: providing services to taxonomists for standard genome sequencing and annotation.</title>
        <authorList>
            <consortium name="The Broad Institute Genomics Platform"/>
            <consortium name="The Broad Institute Genome Sequencing Center for Infectious Disease"/>
            <person name="Wu L."/>
            <person name="Ma J."/>
        </authorList>
    </citation>
    <scope>NUCLEOTIDE SEQUENCE [LARGE SCALE GENOMIC DNA]</scope>
    <source>
        <strain evidence="3">JCM 17925</strain>
    </source>
</reference>
<gene>
    <name evidence="2" type="ORF">GCM10023187_45930</name>
</gene>
<comment type="caution">
    <text evidence="2">The sequence shown here is derived from an EMBL/GenBank/DDBJ whole genome shotgun (WGS) entry which is preliminary data.</text>
</comment>
<protein>
    <recommendedName>
        <fullName evidence="1">Resolvase/invertase-type recombinase catalytic domain-containing protein</fullName>
    </recommendedName>
</protein>
<dbReference type="InterPro" id="IPR006119">
    <property type="entry name" value="Resolv_N"/>
</dbReference>
<dbReference type="PROSITE" id="PS51736">
    <property type="entry name" value="RECOMBINASES_3"/>
    <property type="match status" value="1"/>
</dbReference>